<dbReference type="Pfam" id="PF00171">
    <property type="entry name" value="Aldedh"/>
    <property type="match status" value="1"/>
</dbReference>
<name>A0A6U1U1Q9_9EUKA</name>
<feature type="domain" description="Aldehyde dehydrogenase" evidence="5">
    <location>
        <begin position="70"/>
        <end position="512"/>
    </location>
</feature>
<evidence type="ECO:0000256" key="3">
    <source>
        <dbReference type="ARBA" id="ARBA00023002"/>
    </source>
</evidence>
<dbReference type="Gene3D" id="3.40.605.10">
    <property type="entry name" value="Aldehyde Dehydrogenase, Chain A, domain 1"/>
    <property type="match status" value="1"/>
</dbReference>
<dbReference type="AlphaFoldDB" id="A0A6U1U1Q9"/>
<dbReference type="PANTHER" id="PTHR43353:SF5">
    <property type="entry name" value="SUCCINATE-SEMIALDEHYDE DEHYDROGENASE, MITOCHONDRIAL"/>
    <property type="match status" value="1"/>
</dbReference>
<evidence type="ECO:0000313" key="7">
    <source>
        <dbReference type="EMBL" id="CAE2213083.1"/>
    </source>
</evidence>
<dbReference type="InterPro" id="IPR016162">
    <property type="entry name" value="Ald_DH_N"/>
</dbReference>
<dbReference type="EC" id="1.2.1.24" evidence="1"/>
<dbReference type="InterPro" id="IPR015590">
    <property type="entry name" value="Aldehyde_DH_dom"/>
</dbReference>
<dbReference type="InterPro" id="IPR016160">
    <property type="entry name" value="Ald_DH_CS_CYS"/>
</dbReference>
<dbReference type="SUPFAM" id="SSF53720">
    <property type="entry name" value="ALDH-like"/>
    <property type="match status" value="1"/>
</dbReference>
<dbReference type="InterPro" id="IPR050740">
    <property type="entry name" value="Aldehyde_DH_Superfamily"/>
</dbReference>
<protein>
    <recommendedName>
        <fullName evidence="2">Succinate-semialdehyde dehydrogenase, mitochondrial</fullName>
        <ecNumber evidence="1">1.2.1.24</ecNumber>
    </recommendedName>
    <alternativeName>
        <fullName evidence="4">NAD(+)-dependent succinic semialdehyde dehydrogenase</fullName>
    </alternativeName>
</protein>
<evidence type="ECO:0000256" key="4">
    <source>
        <dbReference type="ARBA" id="ARBA00030806"/>
    </source>
</evidence>
<accession>A0A6U1U1Q9</accession>
<dbReference type="EMBL" id="HBKP01008432">
    <property type="protein sequence ID" value="CAE2213083.1"/>
    <property type="molecule type" value="Transcribed_RNA"/>
</dbReference>
<dbReference type="InterPro" id="IPR016163">
    <property type="entry name" value="Ald_DH_C"/>
</dbReference>
<dbReference type="GO" id="GO:0004777">
    <property type="term" value="F:succinate-semialdehyde dehydrogenase (NAD+) activity"/>
    <property type="evidence" value="ECO:0007669"/>
    <property type="project" value="UniProtKB-EC"/>
</dbReference>
<dbReference type="InterPro" id="IPR016161">
    <property type="entry name" value="Ald_DH/histidinol_DH"/>
</dbReference>
<gene>
    <name evidence="6" type="ORF">VSP0166_LOCUS6004</name>
    <name evidence="7" type="ORF">VSP0166_LOCUS6005</name>
</gene>
<dbReference type="PROSITE" id="PS00070">
    <property type="entry name" value="ALDEHYDE_DEHYDR_CYS"/>
    <property type="match status" value="1"/>
</dbReference>
<evidence type="ECO:0000259" key="5">
    <source>
        <dbReference type="Pfam" id="PF00171"/>
    </source>
</evidence>
<reference evidence="7" key="1">
    <citation type="submission" date="2021-01" db="EMBL/GenBank/DDBJ databases">
        <authorList>
            <person name="Corre E."/>
            <person name="Pelletier E."/>
            <person name="Niang G."/>
            <person name="Scheremetjew M."/>
            <person name="Finn R."/>
            <person name="Kale V."/>
            <person name="Holt S."/>
            <person name="Cochrane G."/>
            <person name="Meng A."/>
            <person name="Brown T."/>
            <person name="Cohen L."/>
        </authorList>
    </citation>
    <scope>NUCLEOTIDE SEQUENCE</scope>
    <source>
        <strain evidence="7">DIVA3 518/3/11/1/6</strain>
    </source>
</reference>
<dbReference type="PANTHER" id="PTHR43353">
    <property type="entry name" value="SUCCINATE-SEMIALDEHYDE DEHYDROGENASE, MITOCHONDRIAL"/>
    <property type="match status" value="1"/>
</dbReference>
<evidence type="ECO:0000313" key="6">
    <source>
        <dbReference type="EMBL" id="CAE2213081.1"/>
    </source>
</evidence>
<sequence>MTYTPTSPTSDAIAAVEKLQSLKAAELPIPEPIDGSCYILNGKLIRWEGNILDVESCVCTNEGGEQKRVKLGTIHQIDKATALKLVDSAYDAFDLGRGAWPCTTVAGRIKATENFLYEMIKVREQVVVSLMWEIGKTRKDSENEFDRTVTYIRETINAVRARNNADASFLTAEGHVAQVRRSPLGVVLSMGPFNYPLNETFTTLLPAVIMGNTAVVKLPRHGALCIVPMMKAFATCFPPGVVNMFNGRGVETAGPILETGKLSSLAFIGSSGAANRLRVQHPKPSRMRCTLGLDAKNAAIVLKDADLDIAVSQVLSGSLSFNGQRCTAIKIVFVQKEVAAEFVSKLAEAVDNMKIGLPWESGVALCPLPEVNKVKTLQGFVDDAIDNGAKVVNQNGGLTSETFYFPSVVYPVNASMRLWTEEQFGPIVPVASFSLVEDVISYIAESSYGQQVSVFGQDPRVVGPLCDILVNQVCRVNLNGPCKRGPDVFPFTARKDSAEGTLDIESAIRAFSIRTMVAAPINDLNRKLISAVIAERSSQFLNNDVLF</sequence>
<organism evidence="7">
    <name type="scientific">Vannella robusta</name>
    <dbReference type="NCBI Taxonomy" id="1487602"/>
    <lineage>
        <taxon>Eukaryota</taxon>
        <taxon>Amoebozoa</taxon>
        <taxon>Discosea</taxon>
        <taxon>Flabellinia</taxon>
        <taxon>Vannellidae</taxon>
        <taxon>Vannella</taxon>
    </lineage>
</organism>
<dbReference type="Gene3D" id="3.40.309.10">
    <property type="entry name" value="Aldehyde Dehydrogenase, Chain A, domain 2"/>
    <property type="match status" value="1"/>
</dbReference>
<evidence type="ECO:0000256" key="2">
    <source>
        <dbReference type="ARBA" id="ARBA00019842"/>
    </source>
</evidence>
<keyword evidence="3" id="KW-0560">Oxidoreductase</keyword>
<proteinExistence type="predicted"/>
<evidence type="ECO:0000256" key="1">
    <source>
        <dbReference type="ARBA" id="ARBA00013051"/>
    </source>
</evidence>
<dbReference type="EMBL" id="HBKP01008431">
    <property type="protein sequence ID" value="CAE2213081.1"/>
    <property type="molecule type" value="Transcribed_RNA"/>
</dbReference>